<dbReference type="Pfam" id="PF24883">
    <property type="entry name" value="NPHP3_N"/>
    <property type="match status" value="1"/>
</dbReference>
<keyword evidence="4" id="KW-1185">Reference proteome</keyword>
<comment type="caution">
    <text evidence="3">The sequence shown here is derived from an EMBL/GenBank/DDBJ whole genome shotgun (WGS) entry which is preliminary data.</text>
</comment>
<evidence type="ECO:0000259" key="2">
    <source>
        <dbReference type="Pfam" id="PF24883"/>
    </source>
</evidence>
<dbReference type="SUPFAM" id="SSF52540">
    <property type="entry name" value="P-loop containing nucleoside triphosphate hydrolases"/>
    <property type="match status" value="1"/>
</dbReference>
<gene>
    <name evidence="3" type="ORF">V5O48_004901</name>
</gene>
<reference evidence="3 4" key="1">
    <citation type="submission" date="2024-02" db="EMBL/GenBank/DDBJ databases">
        <title>A draft genome for the cacao thread blight pathogen Marasmius crinis-equi.</title>
        <authorList>
            <person name="Cohen S.P."/>
            <person name="Baruah I.K."/>
            <person name="Amoako-Attah I."/>
            <person name="Bukari Y."/>
            <person name="Meinhardt L.W."/>
            <person name="Bailey B.A."/>
        </authorList>
    </citation>
    <scope>NUCLEOTIDE SEQUENCE [LARGE SCALE GENOMIC DNA]</scope>
    <source>
        <strain evidence="3 4">GH-76</strain>
    </source>
</reference>
<dbReference type="InterPro" id="IPR027417">
    <property type="entry name" value="P-loop_NTPase"/>
</dbReference>
<feature type="domain" description="Nephrocystin 3-like N-terminal" evidence="2">
    <location>
        <begin position="19"/>
        <end position="197"/>
    </location>
</feature>
<dbReference type="EMBL" id="JBAHYK010000179">
    <property type="protein sequence ID" value="KAL0577087.1"/>
    <property type="molecule type" value="Genomic_DNA"/>
</dbReference>
<proteinExistence type="predicted"/>
<dbReference type="Gene3D" id="3.40.50.300">
    <property type="entry name" value="P-loop containing nucleotide triphosphate hydrolases"/>
    <property type="match status" value="1"/>
</dbReference>
<evidence type="ECO:0000256" key="1">
    <source>
        <dbReference type="ARBA" id="ARBA00022737"/>
    </source>
</evidence>
<evidence type="ECO:0000313" key="3">
    <source>
        <dbReference type="EMBL" id="KAL0577087.1"/>
    </source>
</evidence>
<evidence type="ECO:0000313" key="4">
    <source>
        <dbReference type="Proteomes" id="UP001465976"/>
    </source>
</evidence>
<dbReference type="InterPro" id="IPR056884">
    <property type="entry name" value="NPHP3-like_N"/>
</dbReference>
<keyword evidence="1" id="KW-0677">Repeat</keyword>
<accession>A0ABR3FNX3</accession>
<name>A0ABR3FNX3_9AGAR</name>
<protein>
    <recommendedName>
        <fullName evidence="2">Nephrocystin 3-like N-terminal domain-containing protein</fullName>
    </recommendedName>
</protein>
<dbReference type="PANTHER" id="PTHR10039">
    <property type="entry name" value="AMELOGENIN"/>
    <property type="match status" value="1"/>
</dbReference>
<sequence>MRGQRTGIHEGTRTGFIEKLDDWIENPAGKSRLFWVHGGAGVGKSAIAQSICEKHAGRRLAASHFFSRNDNSRNSLDCFIPTLAYQLAESHGPDSPLTSGINNVLTTNPRIMDMNWEDQFERLICVPCAVVNPELWTSLPSLVIIDGLDECMDRHPQTNDINQKPGEREGQQILLSMIQNATSNQPSLPLRFLIFSRPERAISTFFRSLPFNPALEQFDMRELRAEAEADIELYLRHKLACLIELHPDAGLDKLWPGEEAIHKLILNADGHFIYIVTIVKYIGGDDPYLFLPQQRLAVVLRTSETSLYPDLSTLDQLYHHILQPFMGVRKQILLPILQLIVSPHQDPVDSPTFSQHSGPRCRSQHAIAKLLMLDLSQVSAIISRLRSILHVPNNDDQEDVTVLHASFSDFLTEERRSLHFYIAPLKDRVYFGMLSQCLLSTLNNMTRRHDAGKGMPPGLTTFEFYSIDVWRLVGVVFDVVDSRYHGISAEEYIPSKQLIHAINEFNVYHYVNMLVDRYAS</sequence>
<organism evidence="3 4">
    <name type="scientific">Marasmius crinis-equi</name>
    <dbReference type="NCBI Taxonomy" id="585013"/>
    <lineage>
        <taxon>Eukaryota</taxon>
        <taxon>Fungi</taxon>
        <taxon>Dikarya</taxon>
        <taxon>Basidiomycota</taxon>
        <taxon>Agaricomycotina</taxon>
        <taxon>Agaricomycetes</taxon>
        <taxon>Agaricomycetidae</taxon>
        <taxon>Agaricales</taxon>
        <taxon>Marasmiineae</taxon>
        <taxon>Marasmiaceae</taxon>
        <taxon>Marasmius</taxon>
    </lineage>
</organism>
<dbReference type="Proteomes" id="UP001465976">
    <property type="component" value="Unassembled WGS sequence"/>
</dbReference>